<keyword evidence="2 4" id="KW-0472">Membrane</keyword>
<evidence type="ECO:0000256" key="2">
    <source>
        <dbReference type="ARBA" id="ARBA00023136"/>
    </source>
</evidence>
<proteinExistence type="predicted"/>
<sequence length="186" mass="19524">MVDAPESAVPDRAETARRPGRRGPGWWAVRALPVVLLLAGGGFLSLGVQERDPGAAANRALVDTPATTGVIGDVSSALGKVFSYSPADTAATAQAAAQLLDGTAADQYRTLFGQVQQQVAEQKLTLSSRVVRAGVEELTADRAQLLVFLDQTAQRAGRPPTTAAAQLSVTAQLRGGHWRITELKAR</sequence>
<keyword evidence="6" id="KW-1185">Reference proteome</keyword>
<organism evidence="5 6">
    <name type="scientific">Kitasatospora kazusensis</name>
    <dbReference type="NCBI Taxonomy" id="407974"/>
    <lineage>
        <taxon>Bacteria</taxon>
        <taxon>Bacillati</taxon>
        <taxon>Actinomycetota</taxon>
        <taxon>Actinomycetes</taxon>
        <taxon>Kitasatosporales</taxon>
        <taxon>Streptomycetaceae</taxon>
        <taxon>Kitasatospora</taxon>
    </lineage>
</organism>
<evidence type="ECO:0000313" key="6">
    <source>
        <dbReference type="Proteomes" id="UP001422759"/>
    </source>
</evidence>
<feature type="transmembrane region" description="Helical" evidence="4">
    <location>
        <begin position="27"/>
        <end position="48"/>
    </location>
</feature>
<dbReference type="Proteomes" id="UP001422759">
    <property type="component" value="Unassembled WGS sequence"/>
</dbReference>
<evidence type="ECO:0000256" key="3">
    <source>
        <dbReference type="SAM" id="MobiDB-lite"/>
    </source>
</evidence>
<keyword evidence="4" id="KW-1133">Transmembrane helix</keyword>
<gene>
    <name evidence="5" type="ORF">GCM10009760_08180</name>
</gene>
<evidence type="ECO:0000256" key="1">
    <source>
        <dbReference type="ARBA" id="ARBA00004370"/>
    </source>
</evidence>
<comment type="subcellular location">
    <subcellularLocation>
        <location evidence="1">Membrane</location>
    </subcellularLocation>
</comment>
<feature type="region of interest" description="Disordered" evidence="3">
    <location>
        <begin position="1"/>
        <end position="22"/>
    </location>
</feature>
<accession>A0ABP5KI22</accession>
<reference evidence="6" key="1">
    <citation type="journal article" date="2019" name="Int. J. Syst. Evol. Microbiol.">
        <title>The Global Catalogue of Microorganisms (GCM) 10K type strain sequencing project: providing services to taxonomists for standard genome sequencing and annotation.</title>
        <authorList>
            <consortium name="The Broad Institute Genomics Platform"/>
            <consortium name="The Broad Institute Genome Sequencing Center for Infectious Disease"/>
            <person name="Wu L."/>
            <person name="Ma J."/>
        </authorList>
    </citation>
    <scope>NUCLEOTIDE SEQUENCE [LARGE SCALE GENOMIC DNA]</scope>
    <source>
        <strain evidence="6">JCM 14560</strain>
    </source>
</reference>
<evidence type="ECO:0000313" key="5">
    <source>
        <dbReference type="EMBL" id="GAA2132797.1"/>
    </source>
</evidence>
<dbReference type="PANTHER" id="PTHR37042:SF4">
    <property type="entry name" value="OUTER MEMBRANE PROTEIN RV1973"/>
    <property type="match status" value="1"/>
</dbReference>
<dbReference type="PANTHER" id="PTHR37042">
    <property type="entry name" value="OUTER MEMBRANE PROTEIN RV1973"/>
    <property type="match status" value="1"/>
</dbReference>
<protein>
    <submittedName>
        <fullName evidence="5">Nuclear transport factor 2 family protein</fullName>
    </submittedName>
</protein>
<keyword evidence="4" id="KW-0812">Transmembrane</keyword>
<comment type="caution">
    <text evidence="5">The sequence shown here is derived from an EMBL/GenBank/DDBJ whole genome shotgun (WGS) entry which is preliminary data.</text>
</comment>
<name>A0ABP5KI22_9ACTN</name>
<dbReference type="EMBL" id="BAAANT010000003">
    <property type="protein sequence ID" value="GAA2132797.1"/>
    <property type="molecule type" value="Genomic_DNA"/>
</dbReference>
<evidence type="ECO:0000256" key="4">
    <source>
        <dbReference type="SAM" id="Phobius"/>
    </source>
</evidence>